<organism evidence="1 2">
    <name type="scientific">Gymnopus androsaceus JB14</name>
    <dbReference type="NCBI Taxonomy" id="1447944"/>
    <lineage>
        <taxon>Eukaryota</taxon>
        <taxon>Fungi</taxon>
        <taxon>Dikarya</taxon>
        <taxon>Basidiomycota</taxon>
        <taxon>Agaricomycotina</taxon>
        <taxon>Agaricomycetes</taxon>
        <taxon>Agaricomycetidae</taxon>
        <taxon>Agaricales</taxon>
        <taxon>Marasmiineae</taxon>
        <taxon>Omphalotaceae</taxon>
        <taxon>Gymnopus</taxon>
    </lineage>
</organism>
<proteinExistence type="predicted"/>
<dbReference type="Proteomes" id="UP000799118">
    <property type="component" value="Unassembled WGS sequence"/>
</dbReference>
<protein>
    <recommendedName>
        <fullName evidence="3">PH domain-containing protein</fullName>
    </recommendedName>
</protein>
<evidence type="ECO:0008006" key="3">
    <source>
        <dbReference type="Google" id="ProtNLM"/>
    </source>
</evidence>
<keyword evidence="2" id="KW-1185">Reference proteome</keyword>
<name>A0A6A4HBE3_9AGAR</name>
<gene>
    <name evidence="1" type="ORF">BT96DRAFT_998407</name>
</gene>
<reference evidence="1" key="1">
    <citation type="journal article" date="2019" name="Environ. Microbiol.">
        <title>Fungal ecological strategies reflected in gene transcription - a case study of two litter decomposers.</title>
        <authorList>
            <person name="Barbi F."/>
            <person name="Kohler A."/>
            <person name="Barry K."/>
            <person name="Baskaran P."/>
            <person name="Daum C."/>
            <person name="Fauchery L."/>
            <person name="Ihrmark K."/>
            <person name="Kuo A."/>
            <person name="LaButti K."/>
            <person name="Lipzen A."/>
            <person name="Morin E."/>
            <person name="Grigoriev I.V."/>
            <person name="Henrissat B."/>
            <person name="Lindahl B."/>
            <person name="Martin F."/>
        </authorList>
    </citation>
    <scope>NUCLEOTIDE SEQUENCE</scope>
    <source>
        <strain evidence="1">JB14</strain>
    </source>
</reference>
<accession>A0A6A4HBE3</accession>
<evidence type="ECO:0000313" key="1">
    <source>
        <dbReference type="EMBL" id="KAE9394604.1"/>
    </source>
</evidence>
<evidence type="ECO:0000313" key="2">
    <source>
        <dbReference type="Proteomes" id="UP000799118"/>
    </source>
</evidence>
<dbReference type="AlphaFoldDB" id="A0A6A4HBE3"/>
<dbReference type="EMBL" id="ML769547">
    <property type="protein sequence ID" value="KAE9394604.1"/>
    <property type="molecule type" value="Genomic_DNA"/>
</dbReference>
<sequence length="111" mass="13294">MEPTFKTFPLTARWKRENTVYLKQTEEEQEQWLSGCQEQHQINSQYFFECTSWDENRGASLEKEPADAREQRYESIRKKLAQAGWQEELSKLSLWNRLEHKLVAQSKPVTE</sequence>